<dbReference type="AlphaFoldDB" id="A0A644ZQX3"/>
<evidence type="ECO:0000256" key="4">
    <source>
        <dbReference type="ARBA" id="ARBA00022967"/>
    </source>
</evidence>
<gene>
    <name evidence="9" type="primary">rnfE_13</name>
    <name evidence="9" type="ORF">SDC9_89449</name>
</gene>
<comment type="caution">
    <text evidence="9">The sequence shown here is derived from an EMBL/GenBank/DDBJ whole genome shotgun (WGS) entry which is preliminary data.</text>
</comment>
<dbReference type="NCBIfam" id="NF009070">
    <property type="entry name" value="PRK12405.1"/>
    <property type="match status" value="1"/>
</dbReference>
<name>A0A644ZQX3_9ZZZZ</name>
<feature type="transmembrane region" description="Helical" evidence="8">
    <location>
        <begin position="97"/>
        <end position="115"/>
    </location>
</feature>
<evidence type="ECO:0000256" key="8">
    <source>
        <dbReference type="SAM" id="Phobius"/>
    </source>
</evidence>
<accession>A0A644ZQX3</accession>
<feature type="transmembrane region" description="Helical" evidence="8">
    <location>
        <begin position="127"/>
        <end position="148"/>
    </location>
</feature>
<evidence type="ECO:0000256" key="2">
    <source>
        <dbReference type="ARBA" id="ARBA00022448"/>
    </source>
</evidence>
<keyword evidence="5" id="KW-0249">Electron transport</keyword>
<evidence type="ECO:0000313" key="9">
    <source>
        <dbReference type="EMBL" id="MPM42778.1"/>
    </source>
</evidence>
<evidence type="ECO:0000256" key="6">
    <source>
        <dbReference type="ARBA" id="ARBA00022989"/>
    </source>
</evidence>
<evidence type="ECO:0000256" key="5">
    <source>
        <dbReference type="ARBA" id="ARBA00022982"/>
    </source>
</evidence>
<dbReference type="InterPro" id="IPR010968">
    <property type="entry name" value="RnfE"/>
</dbReference>
<proteinExistence type="inferred from homology"/>
<evidence type="ECO:0000256" key="7">
    <source>
        <dbReference type="ARBA" id="ARBA00023136"/>
    </source>
</evidence>
<keyword evidence="4" id="KW-1278">Translocase</keyword>
<dbReference type="NCBIfam" id="TIGR01948">
    <property type="entry name" value="rnfE"/>
    <property type="match status" value="1"/>
</dbReference>
<evidence type="ECO:0000256" key="1">
    <source>
        <dbReference type="ARBA" id="ARBA00004127"/>
    </source>
</evidence>
<dbReference type="HAMAP" id="MF_00478">
    <property type="entry name" value="RsxE_RnfE"/>
    <property type="match status" value="1"/>
</dbReference>
<sequence length="209" mass="22482">MKANIQELTKGIFKENPVFVLVLGLCPVLGVSTQVSNAIGMSAGVLFVLLFSNIIISALRKVIPASIHIPAYIVVIASLVTITEMVMHAFVPSVYSALGVYLPLIVVNCIILGRAEAFASKNSVFDSILDAIGMSVGFALGLTLIALIRELFGSGTITLFPMGNFGGVINIPWFYDNPIRVMALAPGALLIMGYLKAFFDWNTSRKKDK</sequence>
<feature type="transmembrane region" description="Helical" evidence="8">
    <location>
        <begin position="179"/>
        <end position="199"/>
    </location>
</feature>
<dbReference type="GO" id="GO:0005886">
    <property type="term" value="C:plasma membrane"/>
    <property type="evidence" value="ECO:0007669"/>
    <property type="project" value="TreeGrafter"/>
</dbReference>
<feature type="transmembrane region" description="Helical" evidence="8">
    <location>
        <begin position="38"/>
        <end position="59"/>
    </location>
</feature>
<dbReference type="EMBL" id="VSSQ01009855">
    <property type="protein sequence ID" value="MPM42778.1"/>
    <property type="molecule type" value="Genomic_DNA"/>
</dbReference>
<keyword evidence="3 8" id="KW-0812">Transmembrane</keyword>
<dbReference type="GO" id="GO:0012505">
    <property type="term" value="C:endomembrane system"/>
    <property type="evidence" value="ECO:0007669"/>
    <property type="project" value="UniProtKB-SubCell"/>
</dbReference>
<keyword evidence="2" id="KW-0813">Transport</keyword>
<keyword evidence="7 8" id="KW-0472">Membrane</keyword>
<dbReference type="InterPro" id="IPR003667">
    <property type="entry name" value="NqrDE/RnfAE"/>
</dbReference>
<dbReference type="Pfam" id="PF02508">
    <property type="entry name" value="Rnf-Nqr"/>
    <property type="match status" value="1"/>
</dbReference>
<keyword evidence="6 8" id="KW-1133">Transmembrane helix</keyword>
<feature type="transmembrane region" description="Helical" evidence="8">
    <location>
        <begin position="12"/>
        <end position="32"/>
    </location>
</feature>
<dbReference type="PANTHER" id="PTHR30586:SF0">
    <property type="entry name" value="ION-TRANSLOCATING OXIDOREDUCTASE COMPLEX SUBUNIT E"/>
    <property type="match status" value="1"/>
</dbReference>
<reference evidence="9" key="1">
    <citation type="submission" date="2019-08" db="EMBL/GenBank/DDBJ databases">
        <authorList>
            <person name="Kucharzyk K."/>
            <person name="Murdoch R.W."/>
            <person name="Higgins S."/>
            <person name="Loffler F."/>
        </authorList>
    </citation>
    <scope>NUCLEOTIDE SEQUENCE</scope>
</reference>
<feature type="transmembrane region" description="Helical" evidence="8">
    <location>
        <begin position="71"/>
        <end position="91"/>
    </location>
</feature>
<protein>
    <submittedName>
        <fullName evidence="9">Electron transport complex subunit RnfE</fullName>
    </submittedName>
</protein>
<comment type="subcellular location">
    <subcellularLocation>
        <location evidence="1">Endomembrane system</location>
        <topology evidence="1">Multi-pass membrane protein</topology>
    </subcellularLocation>
</comment>
<organism evidence="9">
    <name type="scientific">bioreactor metagenome</name>
    <dbReference type="NCBI Taxonomy" id="1076179"/>
    <lineage>
        <taxon>unclassified sequences</taxon>
        <taxon>metagenomes</taxon>
        <taxon>ecological metagenomes</taxon>
    </lineage>
</organism>
<evidence type="ECO:0000256" key="3">
    <source>
        <dbReference type="ARBA" id="ARBA00022692"/>
    </source>
</evidence>
<dbReference type="GO" id="GO:0022900">
    <property type="term" value="P:electron transport chain"/>
    <property type="evidence" value="ECO:0007669"/>
    <property type="project" value="InterPro"/>
</dbReference>
<dbReference type="PIRSF" id="PIRSF006102">
    <property type="entry name" value="NQR_DE"/>
    <property type="match status" value="1"/>
</dbReference>
<dbReference type="PANTHER" id="PTHR30586">
    <property type="entry name" value="ELECTRON TRANSPORT COMPLEX PROTEIN RNFE"/>
    <property type="match status" value="1"/>
</dbReference>